<evidence type="ECO:0000313" key="5">
    <source>
        <dbReference type="Proteomes" id="UP000701680"/>
    </source>
</evidence>
<evidence type="ECO:0008006" key="6">
    <source>
        <dbReference type="Google" id="ProtNLM"/>
    </source>
</evidence>
<gene>
    <name evidence="3" type="ORF">G5A66_02955</name>
    <name evidence="2" type="ORF">G5A75_05245</name>
</gene>
<dbReference type="RefSeq" id="WP_173814493.1">
    <property type="nucleotide sequence ID" value="NZ_JAAITX010000002.1"/>
</dbReference>
<dbReference type="Proteomes" id="UP000701680">
    <property type="component" value="Unassembled WGS sequence"/>
</dbReference>
<organism evidence="3 4">
    <name type="scientific">Dorea phocaeensis</name>
    <dbReference type="NCBI Taxonomy" id="2040291"/>
    <lineage>
        <taxon>Bacteria</taxon>
        <taxon>Bacillati</taxon>
        <taxon>Bacillota</taxon>
        <taxon>Clostridia</taxon>
        <taxon>Lachnospirales</taxon>
        <taxon>Lachnospiraceae</taxon>
        <taxon>Dorea</taxon>
    </lineage>
</organism>
<protein>
    <recommendedName>
        <fullName evidence="6">DUF340 domain-containing protein</fullName>
    </recommendedName>
</protein>
<reference evidence="3" key="2">
    <citation type="submission" date="2020-02" db="EMBL/GenBank/DDBJ databases">
        <authorList>
            <person name="Littmann E."/>
            <person name="Sorbara M."/>
        </authorList>
    </citation>
    <scope>NUCLEOTIDE SEQUENCE</scope>
    <source>
        <strain evidence="3">MSK.17.11</strain>
        <strain evidence="2">MSK.17.38</strain>
    </source>
</reference>
<keyword evidence="4" id="KW-1185">Reference proteome</keyword>
<dbReference type="EMBL" id="JAAIUO010000002">
    <property type="protein sequence ID" value="NSK14289.1"/>
    <property type="molecule type" value="Genomic_DNA"/>
</dbReference>
<feature type="transmembrane region" description="Helical" evidence="1">
    <location>
        <begin position="58"/>
        <end position="80"/>
    </location>
</feature>
<accession>A0A850HFP3</accession>
<name>A0A850HFP3_9FIRM</name>
<feature type="transmembrane region" description="Helical" evidence="1">
    <location>
        <begin position="28"/>
        <end position="46"/>
    </location>
</feature>
<evidence type="ECO:0000256" key="1">
    <source>
        <dbReference type="SAM" id="Phobius"/>
    </source>
</evidence>
<proteinExistence type="predicted"/>
<keyword evidence="1" id="KW-0812">Transmembrane</keyword>
<evidence type="ECO:0000313" key="4">
    <source>
        <dbReference type="Proteomes" id="UP000528555"/>
    </source>
</evidence>
<evidence type="ECO:0000313" key="2">
    <source>
        <dbReference type="EMBL" id="NSK14289.1"/>
    </source>
</evidence>
<sequence>MEALIIMCLGILAGRFLIPNRAKKGNEWFSLGCTFLLILCMGVKLGRDDNFINDLSSLGLSSLLFFLIPTVLSILIVFVLTKKFMKKRKGDQEQEVDK</sequence>
<keyword evidence="1" id="KW-1133">Transmembrane helix</keyword>
<evidence type="ECO:0000313" key="3">
    <source>
        <dbReference type="EMBL" id="NVH57624.1"/>
    </source>
</evidence>
<keyword evidence="1" id="KW-0472">Membrane</keyword>
<dbReference type="EMBL" id="JAAITX010000002">
    <property type="protein sequence ID" value="NVH57624.1"/>
    <property type="molecule type" value="Genomic_DNA"/>
</dbReference>
<reference evidence="4 5" key="1">
    <citation type="journal article" date="2020" name="Cell Host Microbe">
        <title>Functional and Genomic Variation between Human-Derived Isolates of Lachnospiraceae Reveals Inter- and Intra-Species Diversity.</title>
        <authorList>
            <person name="Sorbara M.T."/>
            <person name="Littmann E.R."/>
            <person name="Fontana E."/>
            <person name="Moody T.U."/>
            <person name="Kohout C.E."/>
            <person name="Gjonbalaj M."/>
            <person name="Eaton V."/>
            <person name="Seok R."/>
            <person name="Leiner I.M."/>
            <person name="Pamer E.G."/>
        </authorList>
    </citation>
    <scope>NUCLEOTIDE SEQUENCE [LARGE SCALE GENOMIC DNA]</scope>
    <source>
        <strain evidence="3 4">MSK.17.11</strain>
        <strain evidence="2 5">MSK.17.38</strain>
    </source>
</reference>
<dbReference type="Proteomes" id="UP000528555">
    <property type="component" value="Unassembled WGS sequence"/>
</dbReference>
<dbReference type="AlphaFoldDB" id="A0A850HFP3"/>
<comment type="caution">
    <text evidence="3">The sequence shown here is derived from an EMBL/GenBank/DDBJ whole genome shotgun (WGS) entry which is preliminary data.</text>
</comment>